<keyword evidence="2" id="KW-1185">Reference proteome</keyword>
<dbReference type="Proteomes" id="UP001054252">
    <property type="component" value="Unassembled WGS sequence"/>
</dbReference>
<organism evidence="1 2">
    <name type="scientific">Rubroshorea leprosula</name>
    <dbReference type="NCBI Taxonomy" id="152421"/>
    <lineage>
        <taxon>Eukaryota</taxon>
        <taxon>Viridiplantae</taxon>
        <taxon>Streptophyta</taxon>
        <taxon>Embryophyta</taxon>
        <taxon>Tracheophyta</taxon>
        <taxon>Spermatophyta</taxon>
        <taxon>Magnoliopsida</taxon>
        <taxon>eudicotyledons</taxon>
        <taxon>Gunneridae</taxon>
        <taxon>Pentapetalae</taxon>
        <taxon>rosids</taxon>
        <taxon>malvids</taxon>
        <taxon>Malvales</taxon>
        <taxon>Dipterocarpaceae</taxon>
        <taxon>Rubroshorea</taxon>
    </lineage>
</organism>
<proteinExistence type="predicted"/>
<evidence type="ECO:0000313" key="2">
    <source>
        <dbReference type="Proteomes" id="UP001054252"/>
    </source>
</evidence>
<dbReference type="AlphaFoldDB" id="A0AAV5KIV3"/>
<gene>
    <name evidence="1" type="ORF">SLEP1_g34140</name>
</gene>
<dbReference type="EMBL" id="BPVZ01000066">
    <property type="protein sequence ID" value="GKV24540.1"/>
    <property type="molecule type" value="Genomic_DNA"/>
</dbReference>
<sequence length="36" mass="4047">MDSEIIAIMSQYMPIDNQHAKEVRGDAQPLRQTSTA</sequence>
<accession>A0AAV5KIV3</accession>
<reference evidence="1 2" key="1">
    <citation type="journal article" date="2021" name="Commun. Biol.">
        <title>The genome of Shorea leprosula (Dipterocarpaceae) highlights the ecological relevance of drought in aseasonal tropical rainforests.</title>
        <authorList>
            <person name="Ng K.K.S."/>
            <person name="Kobayashi M.J."/>
            <person name="Fawcett J.A."/>
            <person name="Hatakeyama M."/>
            <person name="Paape T."/>
            <person name="Ng C.H."/>
            <person name="Ang C.C."/>
            <person name="Tnah L.H."/>
            <person name="Lee C.T."/>
            <person name="Nishiyama T."/>
            <person name="Sese J."/>
            <person name="O'Brien M.J."/>
            <person name="Copetti D."/>
            <person name="Mohd Noor M.I."/>
            <person name="Ong R.C."/>
            <person name="Putra M."/>
            <person name="Sireger I.Z."/>
            <person name="Indrioko S."/>
            <person name="Kosugi Y."/>
            <person name="Izuno A."/>
            <person name="Isagi Y."/>
            <person name="Lee S.L."/>
            <person name="Shimizu K.K."/>
        </authorList>
    </citation>
    <scope>NUCLEOTIDE SEQUENCE [LARGE SCALE GENOMIC DNA]</scope>
    <source>
        <strain evidence="1">214</strain>
    </source>
</reference>
<comment type="caution">
    <text evidence="1">The sequence shown here is derived from an EMBL/GenBank/DDBJ whole genome shotgun (WGS) entry which is preliminary data.</text>
</comment>
<protein>
    <submittedName>
        <fullName evidence="1">Uncharacterized protein</fullName>
    </submittedName>
</protein>
<evidence type="ECO:0000313" key="1">
    <source>
        <dbReference type="EMBL" id="GKV24540.1"/>
    </source>
</evidence>
<name>A0AAV5KIV3_9ROSI</name>